<dbReference type="InterPro" id="IPR001433">
    <property type="entry name" value="OxRdtase_FAD/NAD-bd"/>
</dbReference>
<reference evidence="15 16" key="1">
    <citation type="journal article" date="2017" name="Nat. Ecol. Evol.">
        <title>Scallop genome provides insights into evolution of bilaterian karyotype and development.</title>
        <authorList>
            <person name="Wang S."/>
            <person name="Zhang J."/>
            <person name="Jiao W."/>
            <person name="Li J."/>
            <person name="Xun X."/>
            <person name="Sun Y."/>
            <person name="Guo X."/>
            <person name="Huan P."/>
            <person name="Dong B."/>
            <person name="Zhang L."/>
            <person name="Hu X."/>
            <person name="Sun X."/>
            <person name="Wang J."/>
            <person name="Zhao C."/>
            <person name="Wang Y."/>
            <person name="Wang D."/>
            <person name="Huang X."/>
            <person name="Wang R."/>
            <person name="Lv J."/>
            <person name="Li Y."/>
            <person name="Zhang Z."/>
            <person name="Liu B."/>
            <person name="Lu W."/>
            <person name="Hui Y."/>
            <person name="Liang J."/>
            <person name="Zhou Z."/>
            <person name="Hou R."/>
            <person name="Li X."/>
            <person name="Liu Y."/>
            <person name="Li H."/>
            <person name="Ning X."/>
            <person name="Lin Y."/>
            <person name="Zhao L."/>
            <person name="Xing Q."/>
            <person name="Dou J."/>
            <person name="Li Y."/>
            <person name="Mao J."/>
            <person name="Guo H."/>
            <person name="Dou H."/>
            <person name="Li T."/>
            <person name="Mu C."/>
            <person name="Jiang W."/>
            <person name="Fu Q."/>
            <person name="Fu X."/>
            <person name="Miao Y."/>
            <person name="Liu J."/>
            <person name="Yu Q."/>
            <person name="Li R."/>
            <person name="Liao H."/>
            <person name="Li X."/>
            <person name="Kong Y."/>
            <person name="Jiang Z."/>
            <person name="Chourrout D."/>
            <person name="Li R."/>
            <person name="Bao Z."/>
        </authorList>
    </citation>
    <scope>NUCLEOTIDE SEQUENCE [LARGE SCALE GENOMIC DNA]</scope>
    <source>
        <strain evidence="15 16">PY_sf001</strain>
    </source>
</reference>
<keyword evidence="7" id="KW-0274">FAD</keyword>
<comment type="caution">
    <text evidence="15">The sequence shown here is derived from an EMBL/GenBank/DDBJ whole genome shotgun (WGS) entry which is preliminary data.</text>
</comment>
<dbReference type="InterPro" id="IPR001094">
    <property type="entry name" value="Flavdoxin-like"/>
</dbReference>
<evidence type="ECO:0000256" key="5">
    <source>
        <dbReference type="ARBA" id="ARBA00022643"/>
    </source>
</evidence>
<dbReference type="InterPro" id="IPR017938">
    <property type="entry name" value="Riboflavin_synthase-like_b-brl"/>
</dbReference>
<dbReference type="Gene3D" id="2.40.30.10">
    <property type="entry name" value="Translation factors"/>
    <property type="match status" value="1"/>
</dbReference>
<evidence type="ECO:0000256" key="8">
    <source>
        <dbReference type="ARBA" id="ARBA00022857"/>
    </source>
</evidence>
<dbReference type="GO" id="GO:0050660">
    <property type="term" value="F:flavin adenine dinucleotide binding"/>
    <property type="evidence" value="ECO:0007669"/>
    <property type="project" value="TreeGrafter"/>
</dbReference>
<dbReference type="GO" id="GO:0030586">
    <property type="term" value="F:[methionine synthase] reductase (NADPH) activity"/>
    <property type="evidence" value="ECO:0007669"/>
    <property type="project" value="UniProtKB-EC"/>
</dbReference>
<keyword evidence="16" id="KW-1185">Reference proteome</keyword>
<dbReference type="GO" id="GO:0050667">
    <property type="term" value="P:homocysteine metabolic process"/>
    <property type="evidence" value="ECO:0007669"/>
    <property type="project" value="TreeGrafter"/>
</dbReference>
<protein>
    <recommendedName>
        <fullName evidence="12">Methionine synthase reductase</fullName>
        <ecNumber evidence="11">1.16.1.8</ecNumber>
    </recommendedName>
</protein>
<evidence type="ECO:0000256" key="9">
    <source>
        <dbReference type="ARBA" id="ARBA00023002"/>
    </source>
</evidence>
<evidence type="ECO:0000256" key="4">
    <source>
        <dbReference type="ARBA" id="ARBA00022630"/>
    </source>
</evidence>
<sequence length="749" mass="83270">MPGLSKSDRFLLLYGTQTGQAEAIAKEIAEKGEAQGLKIELHDLGKTEKKFNIERETCVVIVTSTTGDGDPPDMALKFFRRLKKKTLPDDYLANLNYALLGLGDSNYTNFCNAGKTLDSRLEELGAKRLYPSGWGDDAVGLEVAVEPWMDGLIPALCKHLGYPYKEIEVDICTVKASGDEKTSHKAESNISKEMENPEYVKNGLKSEANGDTQYVNNGQKTEANSDSLPKEISNTQTIDGACGGQSNDEIQDSGDSQLKEASLLASVLPLCGETLTVPLLSQAYLRLEYLDSEMKDNKISQTVIQNGVPFPSAASSVTMATVLSSTVMTHPEALKKTISLRLGIEGSAFDYQPGDSISVLCSNSDEEVTRIIQRLDVIDKADRLCQFSIIPNTKKKNPTIPQYYPSDVSLRHLLATCVDLREPPKKAVIRILAEYTSKEHERRRLQELCSKQGSGDYTHFVREAGVSVLDLLMTFTSCTPPVERLLEHLPRLQPRPYSICSSPVADPGVLEVTFNVVEISSGSGRVFDRIGVCTGMLERLTRPIQKSYGDHCVSSPEEDISDQVASLQLSPMKLPIFARTSQHFHMPDDLTVPLILVGPGTGVAPFIGFLRHREALHAKMADPALYGDTWLFFGCRHRDKDFLYRRELARFEETGILSRMCVCFSRDEQDSDKPRYVQDNICRHAAELVPLIDKGAKIFVCGDAKHMAKDVNEAVIKSIQEVKGFDNEEAKKQVMRLRLYKFYLEDVWT</sequence>
<dbReference type="CDD" id="cd06203">
    <property type="entry name" value="methionine_synthase_red"/>
    <property type="match status" value="1"/>
</dbReference>
<keyword evidence="6" id="KW-0949">S-adenosyl-L-methionine</keyword>
<evidence type="ECO:0000313" key="15">
    <source>
        <dbReference type="EMBL" id="OWF50440.1"/>
    </source>
</evidence>
<feature type="domain" description="Flavodoxin-like" evidence="13">
    <location>
        <begin position="10"/>
        <end position="153"/>
    </location>
</feature>
<dbReference type="PROSITE" id="PS50902">
    <property type="entry name" value="FLAVODOXIN_LIKE"/>
    <property type="match status" value="1"/>
</dbReference>
<evidence type="ECO:0000256" key="1">
    <source>
        <dbReference type="ARBA" id="ARBA00001917"/>
    </source>
</evidence>
<dbReference type="OrthoDB" id="1856718at2759"/>
<dbReference type="PANTHER" id="PTHR19384:SF84">
    <property type="entry name" value="METHIONINE SYNTHASE REDUCTASE"/>
    <property type="match status" value="1"/>
</dbReference>
<dbReference type="PROSITE" id="PS51384">
    <property type="entry name" value="FAD_FR"/>
    <property type="match status" value="1"/>
</dbReference>
<dbReference type="Pfam" id="PF00175">
    <property type="entry name" value="NAD_binding_1"/>
    <property type="match status" value="1"/>
</dbReference>
<evidence type="ECO:0000256" key="3">
    <source>
        <dbReference type="ARBA" id="ARBA00022605"/>
    </source>
</evidence>
<evidence type="ECO:0000256" key="6">
    <source>
        <dbReference type="ARBA" id="ARBA00022691"/>
    </source>
</evidence>
<comment type="cofactor">
    <cofactor evidence="1">
        <name>FMN</name>
        <dbReference type="ChEBI" id="CHEBI:58210"/>
    </cofactor>
</comment>
<dbReference type="Pfam" id="PF00667">
    <property type="entry name" value="FAD_binding_1"/>
    <property type="match status" value="1"/>
</dbReference>
<dbReference type="Gene3D" id="3.40.50.80">
    <property type="entry name" value="Nucleotide-binding domain of ferredoxin-NADP reductase (FNR) module"/>
    <property type="match status" value="1"/>
</dbReference>
<dbReference type="SUPFAM" id="SSF52343">
    <property type="entry name" value="Ferredoxin reductase-like, C-terminal NADP-linked domain"/>
    <property type="match status" value="1"/>
</dbReference>
<keyword evidence="9" id="KW-0560">Oxidoreductase</keyword>
<evidence type="ECO:0000313" key="16">
    <source>
        <dbReference type="Proteomes" id="UP000242188"/>
    </source>
</evidence>
<dbReference type="PRINTS" id="PR00371">
    <property type="entry name" value="FPNCR"/>
</dbReference>
<dbReference type="InterPro" id="IPR029039">
    <property type="entry name" value="Flavoprotein-like_sf"/>
</dbReference>
<gene>
    <name evidence="15" type="ORF">KP79_PYT00865</name>
</gene>
<dbReference type="Gene3D" id="1.20.990.10">
    <property type="entry name" value="NADPH-cytochrome p450 Reductase, Chain A, domain 3"/>
    <property type="match status" value="1"/>
</dbReference>
<accession>A0A210QNW8</accession>
<dbReference type="InterPro" id="IPR001709">
    <property type="entry name" value="Flavoprot_Pyr_Nucl_cyt_Rdtase"/>
</dbReference>
<dbReference type="Pfam" id="PF00258">
    <property type="entry name" value="Flavodoxin_1"/>
    <property type="match status" value="1"/>
</dbReference>
<dbReference type="InterPro" id="IPR008254">
    <property type="entry name" value="Flavodoxin/NO_synth"/>
</dbReference>
<keyword evidence="3" id="KW-0028">Amino-acid biosynthesis</keyword>
<dbReference type="PANTHER" id="PTHR19384">
    <property type="entry name" value="NITRIC OXIDE SYNTHASE-RELATED"/>
    <property type="match status" value="1"/>
</dbReference>
<proteinExistence type="predicted"/>
<dbReference type="AlphaFoldDB" id="A0A210QNW8"/>
<evidence type="ECO:0000256" key="11">
    <source>
        <dbReference type="ARBA" id="ARBA00039088"/>
    </source>
</evidence>
<comment type="cofactor">
    <cofactor evidence="2">
        <name>FAD</name>
        <dbReference type="ChEBI" id="CHEBI:57692"/>
    </cofactor>
</comment>
<feature type="domain" description="FAD-binding FR-type" evidence="14">
    <location>
        <begin position="315"/>
        <end position="587"/>
    </location>
</feature>
<dbReference type="STRING" id="6573.A0A210QNW8"/>
<dbReference type="EMBL" id="NEDP02002601">
    <property type="protein sequence ID" value="OWF50440.1"/>
    <property type="molecule type" value="Genomic_DNA"/>
</dbReference>
<evidence type="ECO:0000256" key="10">
    <source>
        <dbReference type="ARBA" id="ARBA00023167"/>
    </source>
</evidence>
<keyword evidence="8" id="KW-0521">NADP</keyword>
<dbReference type="Gene3D" id="3.40.50.360">
    <property type="match status" value="1"/>
</dbReference>
<evidence type="ECO:0000259" key="14">
    <source>
        <dbReference type="PROSITE" id="PS51384"/>
    </source>
</evidence>
<evidence type="ECO:0000259" key="13">
    <source>
        <dbReference type="PROSITE" id="PS50902"/>
    </source>
</evidence>
<dbReference type="GO" id="GO:0010181">
    <property type="term" value="F:FMN binding"/>
    <property type="evidence" value="ECO:0007669"/>
    <property type="project" value="InterPro"/>
</dbReference>
<dbReference type="FunFam" id="3.40.50.360:FF:000059">
    <property type="entry name" value="5-methyltetrahydrofolate-homocysteine methyltransferase reductase"/>
    <property type="match status" value="1"/>
</dbReference>
<dbReference type="GO" id="GO:0005829">
    <property type="term" value="C:cytosol"/>
    <property type="evidence" value="ECO:0007669"/>
    <property type="project" value="TreeGrafter"/>
</dbReference>
<dbReference type="SUPFAM" id="SSF63380">
    <property type="entry name" value="Riboflavin synthase domain-like"/>
    <property type="match status" value="1"/>
</dbReference>
<dbReference type="FunFam" id="3.40.50.80:FF:000018">
    <property type="entry name" value="NADPH--cytochrome P450 reductase"/>
    <property type="match status" value="1"/>
</dbReference>
<evidence type="ECO:0000256" key="7">
    <source>
        <dbReference type="ARBA" id="ARBA00022827"/>
    </source>
</evidence>
<organism evidence="15 16">
    <name type="scientific">Mizuhopecten yessoensis</name>
    <name type="common">Japanese scallop</name>
    <name type="synonym">Patinopecten yessoensis</name>
    <dbReference type="NCBI Taxonomy" id="6573"/>
    <lineage>
        <taxon>Eukaryota</taxon>
        <taxon>Metazoa</taxon>
        <taxon>Spiralia</taxon>
        <taxon>Lophotrochozoa</taxon>
        <taxon>Mollusca</taxon>
        <taxon>Bivalvia</taxon>
        <taxon>Autobranchia</taxon>
        <taxon>Pteriomorphia</taxon>
        <taxon>Pectinida</taxon>
        <taxon>Pectinoidea</taxon>
        <taxon>Pectinidae</taxon>
        <taxon>Mizuhopecten</taxon>
    </lineage>
</organism>
<dbReference type="GO" id="GO:0009086">
    <property type="term" value="P:methionine biosynthetic process"/>
    <property type="evidence" value="ECO:0007669"/>
    <property type="project" value="UniProtKB-KW"/>
</dbReference>
<dbReference type="InterPro" id="IPR017927">
    <property type="entry name" value="FAD-bd_FR_type"/>
</dbReference>
<evidence type="ECO:0000256" key="2">
    <source>
        <dbReference type="ARBA" id="ARBA00001974"/>
    </source>
</evidence>
<keyword evidence="5" id="KW-0288">FMN</keyword>
<dbReference type="SUPFAM" id="SSF52218">
    <property type="entry name" value="Flavoproteins"/>
    <property type="match status" value="1"/>
</dbReference>
<dbReference type="EC" id="1.16.1.8" evidence="11"/>
<name>A0A210QNW8_MIZYE</name>
<dbReference type="PRINTS" id="PR00369">
    <property type="entry name" value="FLAVODOXIN"/>
</dbReference>
<dbReference type="InterPro" id="IPR023173">
    <property type="entry name" value="NADPH_Cyt_P450_Rdtase_alpha"/>
</dbReference>
<dbReference type="InterPro" id="IPR003097">
    <property type="entry name" value="CysJ-like_FAD-binding"/>
</dbReference>
<dbReference type="FunFam" id="1.20.990.10:FF:000007">
    <property type="entry name" value="Methionine synthase reductase"/>
    <property type="match status" value="1"/>
</dbReference>
<keyword evidence="10" id="KW-0486">Methionine biosynthesis</keyword>
<dbReference type="Proteomes" id="UP000242188">
    <property type="component" value="Unassembled WGS sequence"/>
</dbReference>
<dbReference type="InterPro" id="IPR039261">
    <property type="entry name" value="FNR_nucleotide-bd"/>
</dbReference>
<keyword evidence="4" id="KW-0285">Flavoprotein</keyword>
<evidence type="ECO:0000256" key="12">
    <source>
        <dbReference type="ARBA" id="ARBA00040659"/>
    </source>
</evidence>